<dbReference type="AlphaFoldDB" id="A0A0A8XQB2"/>
<reference evidence="1" key="1">
    <citation type="submission" date="2014-09" db="EMBL/GenBank/DDBJ databases">
        <authorList>
            <person name="Magalhaes I.L.F."/>
            <person name="Oliveira U."/>
            <person name="Santos F.R."/>
            <person name="Vidigal T.H.D.A."/>
            <person name="Brescovit A.D."/>
            <person name="Santos A.J."/>
        </authorList>
    </citation>
    <scope>NUCLEOTIDE SEQUENCE</scope>
    <source>
        <tissue evidence="1">Shoot tissue taken approximately 20 cm above the soil surface</tissue>
    </source>
</reference>
<reference evidence="1" key="2">
    <citation type="journal article" date="2015" name="Data Brief">
        <title>Shoot transcriptome of the giant reed, Arundo donax.</title>
        <authorList>
            <person name="Barrero R.A."/>
            <person name="Guerrero F.D."/>
            <person name="Moolhuijzen P."/>
            <person name="Goolsby J.A."/>
            <person name="Tidwell J."/>
            <person name="Bellgard S.E."/>
            <person name="Bellgard M.I."/>
        </authorList>
    </citation>
    <scope>NUCLEOTIDE SEQUENCE</scope>
    <source>
        <tissue evidence="1">Shoot tissue taken approximately 20 cm above the soil surface</tissue>
    </source>
</reference>
<proteinExistence type="predicted"/>
<dbReference type="EMBL" id="GBRH01281944">
    <property type="protein sequence ID" value="JAD15951.1"/>
    <property type="molecule type" value="Transcribed_RNA"/>
</dbReference>
<protein>
    <submittedName>
        <fullName evidence="1">Uncharacterized protein</fullName>
    </submittedName>
</protein>
<evidence type="ECO:0000313" key="1">
    <source>
        <dbReference type="EMBL" id="JAD15951.1"/>
    </source>
</evidence>
<organism evidence="1">
    <name type="scientific">Arundo donax</name>
    <name type="common">Giant reed</name>
    <name type="synonym">Donax arundinaceus</name>
    <dbReference type="NCBI Taxonomy" id="35708"/>
    <lineage>
        <taxon>Eukaryota</taxon>
        <taxon>Viridiplantae</taxon>
        <taxon>Streptophyta</taxon>
        <taxon>Embryophyta</taxon>
        <taxon>Tracheophyta</taxon>
        <taxon>Spermatophyta</taxon>
        <taxon>Magnoliopsida</taxon>
        <taxon>Liliopsida</taxon>
        <taxon>Poales</taxon>
        <taxon>Poaceae</taxon>
        <taxon>PACMAD clade</taxon>
        <taxon>Arundinoideae</taxon>
        <taxon>Arundineae</taxon>
        <taxon>Arundo</taxon>
    </lineage>
</organism>
<sequence>MQKRPRIRSGILDRCKNSGCPISAVEDQRDIKSAELSVRQRGISPSGQITS</sequence>
<accession>A0A0A8XQB2</accession>
<name>A0A0A8XQB2_ARUDO</name>